<dbReference type="SUPFAM" id="SSF56752">
    <property type="entry name" value="D-aminoacid aminotransferase-like PLP-dependent enzymes"/>
    <property type="match status" value="1"/>
</dbReference>
<name>A0A4Q8LII7_9GAMM</name>
<dbReference type="AlphaFoldDB" id="A0A4Q8LII7"/>
<dbReference type="Gene3D" id="3.20.10.10">
    <property type="entry name" value="D-amino Acid Aminotransferase, subunit A, domain 2"/>
    <property type="match status" value="1"/>
</dbReference>
<organism evidence="1 2">
    <name type="scientific">Pseudoxanthomonas winnipegensis</name>
    <dbReference type="NCBI Taxonomy" id="2480810"/>
    <lineage>
        <taxon>Bacteria</taxon>
        <taxon>Pseudomonadati</taxon>
        <taxon>Pseudomonadota</taxon>
        <taxon>Gammaproteobacteria</taxon>
        <taxon>Lysobacterales</taxon>
        <taxon>Lysobacteraceae</taxon>
        <taxon>Pseudoxanthomonas</taxon>
    </lineage>
</organism>
<dbReference type="GO" id="GO:0008483">
    <property type="term" value="F:transaminase activity"/>
    <property type="evidence" value="ECO:0007669"/>
    <property type="project" value="UniProtKB-KW"/>
</dbReference>
<dbReference type="NCBIfam" id="NF006734">
    <property type="entry name" value="PRK09266.1"/>
    <property type="match status" value="1"/>
</dbReference>
<keyword evidence="1" id="KW-0808">Transferase</keyword>
<dbReference type="RefSeq" id="WP_130519028.1">
    <property type="nucleotide sequence ID" value="NZ_SHMA01000005.1"/>
</dbReference>
<evidence type="ECO:0000313" key="2">
    <source>
        <dbReference type="Proteomes" id="UP000291286"/>
    </source>
</evidence>
<gene>
    <name evidence="1" type="ORF">EA661_11885</name>
</gene>
<dbReference type="InterPro" id="IPR001544">
    <property type="entry name" value="Aminotrans_IV"/>
</dbReference>
<dbReference type="Pfam" id="PF01063">
    <property type="entry name" value="Aminotran_4"/>
    <property type="match status" value="1"/>
</dbReference>
<dbReference type="InterPro" id="IPR043131">
    <property type="entry name" value="BCAT-like_N"/>
</dbReference>
<dbReference type="Gene3D" id="3.30.470.10">
    <property type="match status" value="1"/>
</dbReference>
<protein>
    <submittedName>
        <fullName evidence="1">Class IV aminotransferase</fullName>
    </submittedName>
</protein>
<dbReference type="InterPro" id="IPR043132">
    <property type="entry name" value="BCAT-like_C"/>
</dbReference>
<evidence type="ECO:0000313" key="1">
    <source>
        <dbReference type="EMBL" id="TAA28988.1"/>
    </source>
</evidence>
<comment type="caution">
    <text evidence="1">The sequence shown here is derived from an EMBL/GenBank/DDBJ whole genome shotgun (WGS) entry which is preliminary data.</text>
</comment>
<reference evidence="1 2" key="1">
    <citation type="submission" date="2019-02" db="EMBL/GenBank/DDBJ databases">
        <title>WGS of Pseudoxanthomonas species novum from clinical isolates.</title>
        <authorList>
            <person name="Bernier A.-M."/>
            <person name="Bernard K."/>
            <person name="Vachon A."/>
        </authorList>
    </citation>
    <scope>NUCLEOTIDE SEQUENCE [LARGE SCALE GENOMIC DNA]</scope>
    <source>
        <strain evidence="1 2">NML171202</strain>
    </source>
</reference>
<dbReference type="Proteomes" id="UP000291286">
    <property type="component" value="Unassembled WGS sequence"/>
</dbReference>
<dbReference type="InterPro" id="IPR036038">
    <property type="entry name" value="Aminotransferase-like"/>
</dbReference>
<sequence length="268" mass="28805">MSAPRLSIAGRPATHDDLRPLAQSNYGHFTAFRTRGGAVQGLDLHLARLREGHATLFDAPFDEPALLAQLRQALHGVEDASVRITGFARDFDYRDPLKPVMPQWLISVADARPAAPAGPLALKSYAFVRPLPQIKHIATLPLFHYRRQARLAGADDALFVEAAGQGARVVEGSVWNIGFWDGGQVLWLQGPALRGTCEALLQRGLDVLGVPQRSADVTLKQAGTLAAFTANANGCTPVSGIDGRPLPAAPELPALLARALDTQPWDRP</sequence>
<keyword evidence="1" id="KW-0032">Aminotransferase</keyword>
<dbReference type="EMBL" id="SHMB01000004">
    <property type="protein sequence ID" value="TAA28988.1"/>
    <property type="molecule type" value="Genomic_DNA"/>
</dbReference>
<accession>A0A4Q8LII7</accession>
<proteinExistence type="predicted"/>